<evidence type="ECO:0000256" key="6">
    <source>
        <dbReference type="ARBA" id="ARBA00023136"/>
    </source>
</evidence>
<keyword evidence="6 8" id="KW-0472">Membrane</keyword>
<dbReference type="GO" id="GO:0005886">
    <property type="term" value="C:plasma membrane"/>
    <property type="evidence" value="ECO:0007669"/>
    <property type="project" value="TreeGrafter"/>
</dbReference>
<comment type="subcellular location">
    <subcellularLocation>
        <location evidence="1">Membrane</location>
        <topology evidence="1">Single-pass type I membrane protein</topology>
    </subcellularLocation>
</comment>
<evidence type="ECO:0000256" key="3">
    <source>
        <dbReference type="ARBA" id="ARBA00022692"/>
    </source>
</evidence>
<name>A0A0N5A9C1_9BILA</name>
<reference evidence="11" key="1">
    <citation type="submission" date="2017-02" db="UniProtKB">
        <authorList>
            <consortium name="WormBaseParasite"/>
        </authorList>
    </citation>
    <scope>IDENTIFICATION</scope>
</reference>
<dbReference type="InterPro" id="IPR024881">
    <property type="entry name" value="Tip"/>
</dbReference>
<dbReference type="InterPro" id="IPR013517">
    <property type="entry name" value="FG-GAP"/>
</dbReference>
<dbReference type="InterPro" id="IPR057089">
    <property type="entry name" value="C2_TIP"/>
</dbReference>
<evidence type="ECO:0000256" key="2">
    <source>
        <dbReference type="ARBA" id="ARBA00006496"/>
    </source>
</evidence>
<organism evidence="10 11">
    <name type="scientific">Syphacia muris</name>
    <dbReference type="NCBI Taxonomy" id="451379"/>
    <lineage>
        <taxon>Eukaryota</taxon>
        <taxon>Metazoa</taxon>
        <taxon>Ecdysozoa</taxon>
        <taxon>Nematoda</taxon>
        <taxon>Chromadorea</taxon>
        <taxon>Rhabditida</taxon>
        <taxon>Spirurina</taxon>
        <taxon>Oxyuridomorpha</taxon>
        <taxon>Oxyuroidea</taxon>
        <taxon>Oxyuridae</taxon>
        <taxon>Syphacia</taxon>
    </lineage>
</organism>
<evidence type="ECO:0000256" key="7">
    <source>
        <dbReference type="ARBA" id="ARBA00023180"/>
    </source>
</evidence>
<dbReference type="PANTHER" id="PTHR13412:SF0">
    <property type="entry name" value="T-CELL IMMUNOMODULATORY PROTEIN"/>
    <property type="match status" value="1"/>
</dbReference>
<keyword evidence="3 8" id="KW-0812">Transmembrane</keyword>
<keyword evidence="5 8" id="KW-1133">Transmembrane helix</keyword>
<evidence type="ECO:0000313" key="11">
    <source>
        <dbReference type="WBParaSite" id="SMUV_0000069501-mRNA-1"/>
    </source>
</evidence>
<dbReference type="WBParaSite" id="SMUV_0000069501-mRNA-1">
    <property type="protein sequence ID" value="SMUV_0000069501-mRNA-1"/>
    <property type="gene ID" value="SMUV_0000069501"/>
</dbReference>
<evidence type="ECO:0000259" key="9">
    <source>
        <dbReference type="Pfam" id="PF23122"/>
    </source>
</evidence>
<dbReference type="STRING" id="451379.A0A0N5A9C1"/>
<dbReference type="Gene3D" id="2.130.10.130">
    <property type="entry name" value="Integrin alpha, N-terminal"/>
    <property type="match status" value="1"/>
</dbReference>
<keyword evidence="10" id="KW-1185">Reference proteome</keyword>
<accession>A0A0N5A9C1</accession>
<feature type="transmembrane region" description="Helical" evidence="8">
    <location>
        <begin position="550"/>
        <end position="574"/>
    </location>
</feature>
<dbReference type="SUPFAM" id="SSF69318">
    <property type="entry name" value="Integrin alpha N-terminal domain"/>
    <property type="match status" value="1"/>
</dbReference>
<dbReference type="Pfam" id="PF13517">
    <property type="entry name" value="FG-GAP_3"/>
    <property type="match status" value="1"/>
</dbReference>
<sequence>MRYAAVCYTMEIKFRYVYVCYILNTLCHAIKLGNPSPPKLKGAVCAYGDMNRDLYTDLLIHDGIKVKLYTQTEEGEFQSTSLALEVGKSVASCAIGDFNGDALPDILVITNTKEHYKAVVFICTGISGSDCSPFQLDEEFLDEPGVIDVNGDGKSDLVGFAKDDQKFICRLGTEKNGVFAKCEESFEADKQPGFLKGFPISFVDVTGDLSAEVIFAMRNGSNLVLDVWKRSSKNAWKRSVELIKELKIEEGKYFGVPLFADFDADGSMDIAVPVCADAPCTRVDSIWIWTNNHWLPSTISLSNNVASSTGQLSVVFRVGDFTLDGYPDLLALVICEGQPTPMILENTECTSCMNNETRQFTLRTTPRLIQPSGVSLGKIRMASFFDLMEDGTLDVLLEYVDVKDHRKKETTIDFIQYSDYGDTTFLKVEVFSSCTKNCGSEKIKIGSGIAWHGACVSYNMSVSRKLEQRGTQCQMPQTTHRTFYSPFTLFGLGRSPNFVDYVRIGSPRPVDASQHYGLKQLVPNSRVIVVPPKNGASYWQSRLYVTPSSLIIQSLIVLISVCSSLLLIIAVLHIRERRIDKQERQAQSHRFHFDAM</sequence>
<keyword evidence="4" id="KW-0732">Signal</keyword>
<evidence type="ECO:0000256" key="8">
    <source>
        <dbReference type="SAM" id="Phobius"/>
    </source>
</evidence>
<dbReference type="PANTHER" id="PTHR13412">
    <property type="entry name" value="T-CELL IMMUNOMODULATORY PROTEIN HOMOLOG"/>
    <property type="match status" value="1"/>
</dbReference>
<keyword evidence="7" id="KW-0325">Glycoprotein</keyword>
<dbReference type="Pfam" id="PF23122">
    <property type="entry name" value="C2_ITFG1"/>
    <property type="match status" value="1"/>
</dbReference>
<evidence type="ECO:0000256" key="5">
    <source>
        <dbReference type="ARBA" id="ARBA00022989"/>
    </source>
</evidence>
<proteinExistence type="inferred from homology"/>
<protein>
    <submittedName>
        <fullName evidence="11">Integrin alpha FG-GAP repeat containing 1</fullName>
    </submittedName>
</protein>
<dbReference type="Proteomes" id="UP000046393">
    <property type="component" value="Unplaced"/>
</dbReference>
<dbReference type="AlphaFoldDB" id="A0A0N5A9C1"/>
<evidence type="ECO:0000313" key="10">
    <source>
        <dbReference type="Proteomes" id="UP000046393"/>
    </source>
</evidence>
<evidence type="ECO:0000256" key="4">
    <source>
        <dbReference type="ARBA" id="ARBA00022729"/>
    </source>
</evidence>
<dbReference type="InterPro" id="IPR028994">
    <property type="entry name" value="Integrin_alpha_N"/>
</dbReference>
<feature type="domain" description="T-cell immunomodulatory protein TIP C2" evidence="9">
    <location>
        <begin position="447"/>
        <end position="544"/>
    </location>
</feature>
<comment type="similarity">
    <text evidence="2">Belongs to the TIP family.</text>
</comment>
<evidence type="ECO:0000256" key="1">
    <source>
        <dbReference type="ARBA" id="ARBA00004479"/>
    </source>
</evidence>